<evidence type="ECO:0000313" key="4">
    <source>
        <dbReference type="Proteomes" id="UP001187471"/>
    </source>
</evidence>
<feature type="compositionally biased region" description="Basic and acidic residues" evidence="1">
    <location>
        <begin position="67"/>
        <end position="79"/>
    </location>
</feature>
<dbReference type="GO" id="GO:0051082">
    <property type="term" value="F:unfolded protein binding"/>
    <property type="evidence" value="ECO:0007669"/>
    <property type="project" value="TreeGrafter"/>
</dbReference>
<dbReference type="EMBL" id="JAVXUO010001062">
    <property type="protein sequence ID" value="KAK2986441.1"/>
    <property type="molecule type" value="Genomic_DNA"/>
</dbReference>
<dbReference type="PANTHER" id="PTHR46775:SF1">
    <property type="entry name" value="FLOCCULATION PROTEIN (DUF1296)"/>
    <property type="match status" value="1"/>
</dbReference>
<dbReference type="Proteomes" id="UP001187471">
    <property type="component" value="Unassembled WGS sequence"/>
</dbReference>
<evidence type="ECO:0000256" key="1">
    <source>
        <dbReference type="SAM" id="MobiDB-lite"/>
    </source>
</evidence>
<organism evidence="3 4">
    <name type="scientific">Escallonia rubra</name>
    <dbReference type="NCBI Taxonomy" id="112253"/>
    <lineage>
        <taxon>Eukaryota</taxon>
        <taxon>Viridiplantae</taxon>
        <taxon>Streptophyta</taxon>
        <taxon>Embryophyta</taxon>
        <taxon>Tracheophyta</taxon>
        <taxon>Spermatophyta</taxon>
        <taxon>Magnoliopsida</taxon>
        <taxon>eudicotyledons</taxon>
        <taxon>Gunneridae</taxon>
        <taxon>Pentapetalae</taxon>
        <taxon>asterids</taxon>
        <taxon>campanulids</taxon>
        <taxon>Escalloniales</taxon>
        <taxon>Escalloniaceae</taxon>
        <taxon>Escallonia</taxon>
    </lineage>
</organism>
<feature type="region of interest" description="Disordered" evidence="1">
    <location>
        <begin position="61"/>
        <end position="95"/>
    </location>
</feature>
<dbReference type="AlphaFoldDB" id="A0AA88RVE3"/>
<proteinExistence type="predicted"/>
<dbReference type="InterPro" id="IPR009719">
    <property type="entry name" value="GIP1_N"/>
</dbReference>
<sequence>MSSGDGVSSPGSVRQVIQTIKEITDKHSEEEIYAMLKECSMDPNETIQKLLLQDTFHEVKRKRGRRKENLNKEPAESRWKPGMQGRGNRGGRGNYPPRYTSQADTAAVSLRLAAQLLHRSSFSPADLHQFFCWFVTAFKSAKINKPLNARLTNHTLLTCTSAMFCSSSPQALQVRKERTIIVYRNEIFLDFMVHNIYDISSTSATDGPAGVPSESIGVVHAGHSLARDRGNQFEANAVANISKFEAPPPLAPPADANKKSSIAFGTGDIDDQLLPSSSNISASTTSAPSPGVCFSASDPVLVPSHDSRLPNAVGAIRREVGSQRPPVEEIPVTPSESKLIAGQNSAQFAKLNV</sequence>
<evidence type="ECO:0000259" key="2">
    <source>
        <dbReference type="Pfam" id="PF06972"/>
    </source>
</evidence>
<dbReference type="InterPro" id="IPR044277">
    <property type="entry name" value="GIP1"/>
</dbReference>
<dbReference type="Pfam" id="PF06972">
    <property type="entry name" value="GIP1_N"/>
    <property type="match status" value="1"/>
</dbReference>
<keyword evidence="4" id="KW-1185">Reference proteome</keyword>
<reference evidence="3" key="1">
    <citation type="submission" date="2022-12" db="EMBL/GenBank/DDBJ databases">
        <title>Draft genome assemblies for two species of Escallonia (Escalloniales).</title>
        <authorList>
            <person name="Chanderbali A."/>
            <person name="Dervinis C."/>
            <person name="Anghel I."/>
            <person name="Soltis D."/>
            <person name="Soltis P."/>
            <person name="Zapata F."/>
        </authorList>
    </citation>
    <scope>NUCLEOTIDE SEQUENCE</scope>
    <source>
        <strain evidence="3">UCBG92.1500</strain>
        <tissue evidence="3">Leaf</tissue>
    </source>
</reference>
<accession>A0AA88RVE3</accession>
<dbReference type="PANTHER" id="PTHR46775">
    <property type="entry name" value="FLOCCULATION PROTEIN (DUF1296)"/>
    <property type="match status" value="1"/>
</dbReference>
<dbReference type="InterPro" id="IPR009060">
    <property type="entry name" value="UBA-like_sf"/>
</dbReference>
<comment type="caution">
    <text evidence="3">The sequence shown here is derived from an EMBL/GenBank/DDBJ whole genome shotgun (WGS) entry which is preliminary data.</text>
</comment>
<evidence type="ECO:0000313" key="3">
    <source>
        <dbReference type="EMBL" id="KAK2986441.1"/>
    </source>
</evidence>
<protein>
    <recommendedName>
        <fullName evidence="2">GBF-interacting protein 1 N-terminal domain-containing protein</fullName>
    </recommendedName>
</protein>
<gene>
    <name evidence="3" type="ORF">RJ640_011879</name>
</gene>
<name>A0AA88RVE3_9ASTE</name>
<dbReference type="SUPFAM" id="SSF46934">
    <property type="entry name" value="UBA-like"/>
    <property type="match status" value="1"/>
</dbReference>
<feature type="domain" description="GBF-interacting protein 1 N-terminal" evidence="2">
    <location>
        <begin position="10"/>
        <end position="68"/>
    </location>
</feature>
<feature type="compositionally biased region" description="Gly residues" evidence="1">
    <location>
        <begin position="84"/>
        <end position="93"/>
    </location>
</feature>